<dbReference type="Gene3D" id="3.40.50.300">
    <property type="entry name" value="P-loop containing nucleotide triphosphate hydrolases"/>
    <property type="match status" value="2"/>
</dbReference>
<evidence type="ECO:0000313" key="9">
    <source>
        <dbReference type="Proteomes" id="UP000007756"/>
    </source>
</evidence>
<sequence length="982" mass="110930">MVFLKRFRAYGFKSYADEITINFTHSMTGIVGPNGSGKSNVVDALKWVLGERSMKHLRSKSGDDMIFFGSKDKPASKLAEVELTFDNSQKLLHDPRPEISVMRRIYRGSGQSEYYINGELVTLKEISGIFADIGLEKGSLGIISQGSVSWFVEAKPEERRKIFEDASGIGRYTKRKEEVTNQLARTVQNLKQVSIVLNELKKDLKKLTIQADKAQRFVKLKEELKELELSVLVADYLKSQGELDRFNHQIGYIEQDFKLHEPQLQLLEDQLNIFNQRFRDADEQSIKLQQELQAVYQTINELEQRKAVIDVQLKNELSKKDEKHKIQALKKLIRVDQAQLESLQAQVLKTTSEITLLTNELSTVQTELDTTKLNLNQNSAALVYQQAQQEFLKAQNEEWVKTNPAHVLVKNVKALTGLLNTLNTFLKFEKQYEKALLKALGKSIGYLVVNNNLAALKAIDFLLTNQIGQVTFLPIDDIAFDTKIVPEHMEILQQLDGFLGVGSDHVSCDERLQPIVNALLGQVIIASDLQAALKLSSYTYKLYRVVTLNGETVYAGGIIQGGYVKDNLSLYNLQEKLASSEANITQLEHNEKQLRTNLTSLETKLNELNKKLKYEEILLEKFNERVNHTNKAILSYKIEYEQLTNESFDGTPHSFDETRLVESLNRAWAERDELNSQLKLNQELKETLAKSIKLAEAKTADLRALLDEQRSQLVLAREGKIRFENTIHNITDKINGGYKLTMEFAIANYNKPIKLSTMQAQNKIARMQSQLDEMGPINLESIAEIADKQKRFDDINGEYESLQTAIKDLQTAIGEIDELACKEFDELIQKVNAELPKTFNYLFGGGSCQIRYTDTDNVLLSGIEVFANPPGKNVANLMLLSGGEKTLVALSVLFSILRVSAFPLVILDEAESALDPANVERFANIIGNSSNNTQFLIITHRQGTMMKCDMLLGAAMQTKGVTKTFAVSLEKAEQYISKDKQN</sequence>
<comment type="similarity">
    <text evidence="6">Belongs to the SMC family.</text>
</comment>
<dbReference type="Gene3D" id="1.20.1060.20">
    <property type="match status" value="1"/>
</dbReference>
<keyword evidence="5 6" id="KW-0238">DNA-binding</keyword>
<dbReference type="KEGG" id="mpj:MPNE_0499"/>
<dbReference type="GO" id="GO:0003677">
    <property type="term" value="F:DNA binding"/>
    <property type="evidence" value="ECO:0007669"/>
    <property type="project" value="UniProtKB-UniRule"/>
</dbReference>
<dbReference type="InterPro" id="IPR003395">
    <property type="entry name" value="RecF/RecN/SMC_N"/>
</dbReference>
<evidence type="ECO:0000256" key="2">
    <source>
        <dbReference type="ARBA" id="ARBA00022741"/>
    </source>
</evidence>
<dbReference type="GO" id="GO:0005737">
    <property type="term" value="C:cytoplasm"/>
    <property type="evidence" value="ECO:0007669"/>
    <property type="project" value="UniProtKB-SubCell"/>
</dbReference>
<dbReference type="InterPro" id="IPR011890">
    <property type="entry name" value="SMC_prok"/>
</dbReference>
<evidence type="ECO:0000256" key="1">
    <source>
        <dbReference type="ARBA" id="ARBA00022490"/>
    </source>
</evidence>
<dbReference type="InterPro" id="IPR024704">
    <property type="entry name" value="SMC"/>
</dbReference>
<dbReference type="eggNOG" id="COG1196">
    <property type="taxonomic scope" value="Bacteria"/>
</dbReference>
<dbReference type="Gene3D" id="3.30.70.1620">
    <property type="match status" value="1"/>
</dbReference>
<dbReference type="SUPFAM" id="SSF52540">
    <property type="entry name" value="P-loop containing nucleoside triphosphate hydrolases"/>
    <property type="match status" value="2"/>
</dbReference>
<dbReference type="PIRSF" id="PIRSF005719">
    <property type="entry name" value="SMC"/>
    <property type="match status" value="1"/>
</dbReference>
<feature type="binding site" evidence="6">
    <location>
        <begin position="33"/>
        <end position="40"/>
    </location>
    <ligand>
        <name>ATP</name>
        <dbReference type="ChEBI" id="CHEBI:30616"/>
    </ligand>
</feature>
<protein>
    <recommendedName>
        <fullName evidence="6">Chromosome partition protein Smc</fullName>
    </recommendedName>
</protein>
<dbReference type="Pfam" id="PF06470">
    <property type="entry name" value="SMC_hinge"/>
    <property type="match status" value="1"/>
</dbReference>
<dbReference type="RefSeq" id="WP_014574976.1">
    <property type="nucleotide sequence ID" value="NZ_CP010546.1"/>
</dbReference>
<name>A0A0H3DKJ5_MYCPB</name>
<dbReference type="Proteomes" id="UP000007756">
    <property type="component" value="Chromosome"/>
</dbReference>
<dbReference type="SUPFAM" id="SSF75553">
    <property type="entry name" value="Smc hinge domain"/>
    <property type="match status" value="1"/>
</dbReference>
<dbReference type="GO" id="GO:0005524">
    <property type="term" value="F:ATP binding"/>
    <property type="evidence" value="ECO:0007669"/>
    <property type="project" value="UniProtKB-UniRule"/>
</dbReference>
<dbReference type="PaxDb" id="722438-MPNE_0499"/>
<dbReference type="AlphaFoldDB" id="A0A0H3DKJ5"/>
<evidence type="ECO:0000256" key="5">
    <source>
        <dbReference type="ARBA" id="ARBA00023125"/>
    </source>
</evidence>
<dbReference type="InterPro" id="IPR036277">
    <property type="entry name" value="SMC_hinge_sf"/>
</dbReference>
<evidence type="ECO:0000256" key="6">
    <source>
        <dbReference type="HAMAP-Rule" id="MF_01894"/>
    </source>
</evidence>
<evidence type="ECO:0000259" key="7">
    <source>
        <dbReference type="SMART" id="SM00968"/>
    </source>
</evidence>
<dbReference type="GO" id="GO:0005694">
    <property type="term" value="C:chromosome"/>
    <property type="evidence" value="ECO:0007669"/>
    <property type="project" value="InterPro"/>
</dbReference>
<evidence type="ECO:0000313" key="8">
    <source>
        <dbReference type="EMBL" id="ADK86918.1"/>
    </source>
</evidence>
<comment type="domain">
    <text evidence="6">Contains large globular domains required for ATP hydrolysis at each terminus and a third globular domain forming a flexible hinge near the middle of the molecule. These domains are separated by coiled-coil structures.</text>
</comment>
<dbReference type="GO" id="GO:0030261">
    <property type="term" value="P:chromosome condensation"/>
    <property type="evidence" value="ECO:0007669"/>
    <property type="project" value="InterPro"/>
</dbReference>
<dbReference type="GO" id="GO:0007059">
    <property type="term" value="P:chromosome segregation"/>
    <property type="evidence" value="ECO:0007669"/>
    <property type="project" value="UniProtKB-UniRule"/>
</dbReference>
<dbReference type="Pfam" id="PF02463">
    <property type="entry name" value="SMC_N"/>
    <property type="match status" value="1"/>
</dbReference>
<dbReference type="GO" id="GO:0006260">
    <property type="term" value="P:DNA replication"/>
    <property type="evidence" value="ECO:0007669"/>
    <property type="project" value="UniProtKB-UniRule"/>
</dbReference>
<dbReference type="SMART" id="SM00968">
    <property type="entry name" value="SMC_hinge"/>
    <property type="match status" value="1"/>
</dbReference>
<proteinExistence type="inferred from homology"/>
<keyword evidence="3 6" id="KW-0067">ATP-binding</keyword>
<keyword evidence="4 6" id="KW-0175">Coiled coil</keyword>
<comment type="subcellular location">
    <subcellularLocation>
        <location evidence="6">Cytoplasm</location>
    </subcellularLocation>
</comment>
<dbReference type="InterPro" id="IPR027417">
    <property type="entry name" value="P-loop_NTPase"/>
</dbReference>
<organism evidence="8 9">
    <name type="scientific">Mycoplasmoides pneumoniae (strain ATCC 15531 / DSM 23978 / CIP 103766 / NBRC 14401 / NCTC 10119 / FH)</name>
    <name type="common">Mycoplasma pneumoniae</name>
    <dbReference type="NCBI Taxonomy" id="722438"/>
    <lineage>
        <taxon>Bacteria</taxon>
        <taxon>Bacillati</taxon>
        <taxon>Mycoplasmatota</taxon>
        <taxon>Mycoplasmoidales</taxon>
        <taxon>Mycoplasmoidaceae</taxon>
        <taxon>Mycoplasmoides</taxon>
    </lineage>
</organism>
<feature type="coiled-coil region" evidence="6">
    <location>
        <begin position="264"/>
        <end position="360"/>
    </location>
</feature>
<dbReference type="PANTHER" id="PTHR43977">
    <property type="entry name" value="STRUCTURAL MAINTENANCE OF CHROMOSOMES PROTEIN 3"/>
    <property type="match status" value="1"/>
</dbReference>
<feature type="coiled-coil region" evidence="6">
    <location>
        <begin position="183"/>
        <end position="230"/>
    </location>
</feature>
<comment type="subunit">
    <text evidence="6">Homodimer.</text>
</comment>
<comment type="function">
    <text evidence="6">Required for chromosome condensation and partitioning.</text>
</comment>
<feature type="domain" description="SMC hinge" evidence="7">
    <location>
        <begin position="416"/>
        <end position="536"/>
    </location>
</feature>
<feature type="coiled-coil region" evidence="6">
    <location>
        <begin position="570"/>
        <end position="625"/>
    </location>
</feature>
<dbReference type="HOGENOM" id="CLU_001042_2_2_14"/>
<keyword evidence="1 6" id="KW-0963">Cytoplasm</keyword>
<dbReference type="GeneID" id="66608907"/>
<dbReference type="STRING" id="722438.F539_02400"/>
<dbReference type="GO" id="GO:0016887">
    <property type="term" value="F:ATP hydrolysis activity"/>
    <property type="evidence" value="ECO:0007669"/>
    <property type="project" value="InterPro"/>
</dbReference>
<gene>
    <name evidence="6 8" type="primary">smc</name>
    <name evidence="8" type="ordered locus">MPNE_0499</name>
</gene>
<dbReference type="HAMAP" id="MF_01894">
    <property type="entry name" value="Smc_prok"/>
    <property type="match status" value="1"/>
</dbReference>
<dbReference type="EMBL" id="CP002077">
    <property type="protein sequence ID" value="ADK86918.1"/>
    <property type="molecule type" value="Genomic_DNA"/>
</dbReference>
<accession>A0A0H3DKJ5</accession>
<evidence type="ECO:0000256" key="4">
    <source>
        <dbReference type="ARBA" id="ARBA00023054"/>
    </source>
</evidence>
<dbReference type="GO" id="GO:0007062">
    <property type="term" value="P:sister chromatid cohesion"/>
    <property type="evidence" value="ECO:0007669"/>
    <property type="project" value="InterPro"/>
</dbReference>
<reference evidence="8 9" key="1">
    <citation type="journal article" date="2010" name="Appl. Environ. Microbiol.">
        <title>Targeted chromosomal knockouts in Mycoplasma pneumoniae.</title>
        <authorList>
            <person name="Krishnakumar R."/>
            <person name="Assad-Garcia N."/>
            <person name="Benders G.A."/>
            <person name="Phan Q."/>
            <person name="Montague M.G."/>
            <person name="Glass J.I."/>
        </authorList>
    </citation>
    <scope>NUCLEOTIDE SEQUENCE [LARGE SCALE GENOMIC DNA]</scope>
    <source>
        <strain evidence="9">ATCC 15531 / DSM 22911 / NBRC 14401 / NCTC 10119 / FH</strain>
    </source>
</reference>
<keyword evidence="2 6" id="KW-0547">Nucleotide-binding</keyword>
<evidence type="ECO:0000256" key="3">
    <source>
        <dbReference type="ARBA" id="ARBA00022840"/>
    </source>
</evidence>
<dbReference type="InterPro" id="IPR010935">
    <property type="entry name" value="SMC_hinge"/>
</dbReference>
<dbReference type="PATRIC" id="fig|722438.3.peg.481"/>